<keyword evidence="2" id="KW-1185">Reference proteome</keyword>
<reference evidence="1 2" key="1">
    <citation type="journal article" date="2021" name="BMC Genomics">
        <title>Telomere-to-telomere genome assembly of asparaginase-producing Trichoderma simmonsii.</title>
        <authorList>
            <person name="Chung D."/>
            <person name="Kwon Y.M."/>
            <person name="Yang Y."/>
        </authorList>
    </citation>
    <scope>NUCLEOTIDE SEQUENCE [LARGE SCALE GENOMIC DNA]</scope>
    <source>
        <strain evidence="1 2">GH-Sj1</strain>
    </source>
</reference>
<name>A0A8G0L691_9HYPO</name>
<protein>
    <submittedName>
        <fullName evidence="1">Uncharacterized protein</fullName>
    </submittedName>
</protein>
<accession>A0A8G0L691</accession>
<evidence type="ECO:0000313" key="1">
    <source>
        <dbReference type="EMBL" id="QYS93800.1"/>
    </source>
</evidence>
<organism evidence="1 2">
    <name type="scientific">Trichoderma simmonsii</name>
    <dbReference type="NCBI Taxonomy" id="1491479"/>
    <lineage>
        <taxon>Eukaryota</taxon>
        <taxon>Fungi</taxon>
        <taxon>Dikarya</taxon>
        <taxon>Ascomycota</taxon>
        <taxon>Pezizomycotina</taxon>
        <taxon>Sordariomycetes</taxon>
        <taxon>Hypocreomycetidae</taxon>
        <taxon>Hypocreales</taxon>
        <taxon>Hypocreaceae</taxon>
        <taxon>Trichoderma</taxon>
    </lineage>
</organism>
<dbReference type="Proteomes" id="UP000826661">
    <property type="component" value="Chromosome I"/>
</dbReference>
<gene>
    <name evidence="1" type="ORF">H0G86_001168</name>
</gene>
<proteinExistence type="predicted"/>
<dbReference type="AlphaFoldDB" id="A0A8G0L691"/>
<dbReference type="SUPFAM" id="SSF140860">
    <property type="entry name" value="Pseudo ankyrin repeat-like"/>
    <property type="match status" value="1"/>
</dbReference>
<evidence type="ECO:0000313" key="2">
    <source>
        <dbReference type="Proteomes" id="UP000826661"/>
    </source>
</evidence>
<dbReference type="EMBL" id="CP075864">
    <property type="protein sequence ID" value="QYS93800.1"/>
    <property type="molecule type" value="Genomic_DNA"/>
</dbReference>
<sequence length="426" mass="48175">MGSVNVNRSKPQPSPLLKELGDGDYEDIESFWESSILDWDANYICDDICRGVKKCEEYDRMLAARGVEATVQDQLKELLGHDSTKLQLEPKKIQLLTEAMLGFLKMDKMPKKSKLVVKRMDISIRIVETICQLQPEIAFKPCPGEDYYTGKSIELQSAFQCALASKSEPLLGIINNKLLDSLKHDSETYFTQEAQKSQSREIDGDGETMSQVAAGKNPSDLLKLIFETSTLLPQAVRDEAMKVFKLIVNKNISLLNESIWEAAVTTPSPEMVQYLLLEIEDAMFLTGKNAAFVIENGTAPMWNMFPEEIRRAVISSPDFSLLRKIVSSGKADMVKAIIELEPSFIDVIVKQEGYEMLLQLLKDFNKGSAIEDKNDTYGIVRDLLVSSMIRDRNLSIQDIRDILQRSKMEGQSHIYLNLHKDVYLIE</sequence>